<keyword evidence="6" id="KW-1185">Reference proteome</keyword>
<dbReference type="EnsemblMetazoa" id="CapteT221134">
    <property type="protein sequence ID" value="CapteP221134"/>
    <property type="gene ID" value="CapteG221134"/>
</dbReference>
<organism evidence="4">
    <name type="scientific">Capitella teleta</name>
    <name type="common">Polychaete worm</name>
    <dbReference type="NCBI Taxonomy" id="283909"/>
    <lineage>
        <taxon>Eukaryota</taxon>
        <taxon>Metazoa</taxon>
        <taxon>Spiralia</taxon>
        <taxon>Lophotrochozoa</taxon>
        <taxon>Annelida</taxon>
        <taxon>Polychaeta</taxon>
        <taxon>Sedentaria</taxon>
        <taxon>Scolecida</taxon>
        <taxon>Capitellidae</taxon>
        <taxon>Capitella</taxon>
    </lineage>
</organism>
<reference evidence="4 6" key="2">
    <citation type="journal article" date="2013" name="Nature">
        <title>Insights into bilaterian evolution from three spiralian genomes.</title>
        <authorList>
            <person name="Simakov O."/>
            <person name="Marletaz F."/>
            <person name="Cho S.J."/>
            <person name="Edsinger-Gonzales E."/>
            <person name="Havlak P."/>
            <person name="Hellsten U."/>
            <person name="Kuo D.H."/>
            <person name="Larsson T."/>
            <person name="Lv J."/>
            <person name="Arendt D."/>
            <person name="Savage R."/>
            <person name="Osoegawa K."/>
            <person name="de Jong P."/>
            <person name="Grimwood J."/>
            <person name="Chapman J.A."/>
            <person name="Shapiro H."/>
            <person name="Aerts A."/>
            <person name="Otillar R.P."/>
            <person name="Terry A.Y."/>
            <person name="Boore J.L."/>
            <person name="Grigoriev I.V."/>
            <person name="Lindberg D.R."/>
            <person name="Seaver E.C."/>
            <person name="Weisblat D.A."/>
            <person name="Putnam N.H."/>
            <person name="Rokhsar D.S."/>
        </authorList>
    </citation>
    <scope>NUCLEOTIDE SEQUENCE</scope>
    <source>
        <strain evidence="4 6">I ESC-2004</strain>
    </source>
</reference>
<proteinExistence type="predicted"/>
<reference evidence="6" key="1">
    <citation type="submission" date="2012-12" db="EMBL/GenBank/DDBJ databases">
        <authorList>
            <person name="Hellsten U."/>
            <person name="Grimwood J."/>
            <person name="Chapman J.A."/>
            <person name="Shapiro H."/>
            <person name="Aerts A."/>
            <person name="Otillar R.P."/>
            <person name="Terry A.Y."/>
            <person name="Boore J.L."/>
            <person name="Simakov O."/>
            <person name="Marletaz F."/>
            <person name="Cho S.-J."/>
            <person name="Edsinger-Gonzales E."/>
            <person name="Havlak P."/>
            <person name="Kuo D.-H."/>
            <person name="Larsson T."/>
            <person name="Lv J."/>
            <person name="Arendt D."/>
            <person name="Savage R."/>
            <person name="Osoegawa K."/>
            <person name="de Jong P."/>
            <person name="Lindberg D.R."/>
            <person name="Seaver E.C."/>
            <person name="Weisblat D.A."/>
            <person name="Putnam N.H."/>
            <person name="Grigoriev I.V."/>
            <person name="Rokhsar D.S."/>
        </authorList>
    </citation>
    <scope>NUCLEOTIDE SEQUENCE</scope>
    <source>
        <strain evidence="6">I ESC-2004</strain>
    </source>
</reference>
<dbReference type="InterPro" id="IPR004169">
    <property type="entry name" value="Spidertoxin"/>
</dbReference>
<dbReference type="CDD" id="cd12960">
    <property type="entry name" value="Spider_toxin"/>
    <property type="match status" value="1"/>
</dbReference>
<dbReference type="GO" id="GO:0005576">
    <property type="term" value="C:extracellular region"/>
    <property type="evidence" value="ECO:0007669"/>
    <property type="project" value="UniProtKB-SubCell"/>
</dbReference>
<dbReference type="EMBL" id="KB298361">
    <property type="protein sequence ID" value="ELU09291.1"/>
    <property type="molecule type" value="Genomic_DNA"/>
</dbReference>
<gene>
    <name evidence="4" type="ORF">CAPTEDRAFT_221134</name>
</gene>
<protein>
    <submittedName>
        <fullName evidence="4 5">Uncharacterized protein</fullName>
    </submittedName>
</protein>
<reference evidence="5" key="3">
    <citation type="submission" date="2015-06" db="UniProtKB">
        <authorList>
            <consortium name="EnsemblMetazoa"/>
        </authorList>
    </citation>
    <scope>IDENTIFICATION</scope>
</reference>
<dbReference type="EMBL" id="AMQN01006438">
    <property type="status" value="NOT_ANNOTATED_CDS"/>
    <property type="molecule type" value="Genomic_DNA"/>
</dbReference>
<keyword evidence="3" id="KW-1015">Disulfide bond</keyword>
<dbReference type="Proteomes" id="UP000014760">
    <property type="component" value="Unassembled WGS sequence"/>
</dbReference>
<evidence type="ECO:0000313" key="4">
    <source>
        <dbReference type="EMBL" id="ELU09291.1"/>
    </source>
</evidence>
<evidence type="ECO:0000256" key="1">
    <source>
        <dbReference type="ARBA" id="ARBA00004613"/>
    </source>
</evidence>
<dbReference type="GO" id="GO:0008200">
    <property type="term" value="F:ion channel inhibitor activity"/>
    <property type="evidence" value="ECO:0007669"/>
    <property type="project" value="InterPro"/>
</dbReference>
<keyword evidence="2" id="KW-0964">Secreted</keyword>
<dbReference type="HOGENOM" id="CLU_1526615_0_0_1"/>
<evidence type="ECO:0000256" key="2">
    <source>
        <dbReference type="ARBA" id="ARBA00022525"/>
    </source>
</evidence>
<accession>R7V0S7</accession>
<dbReference type="OrthoDB" id="6100049at2759"/>
<dbReference type="AlphaFoldDB" id="R7V0S7"/>
<sequence>MDVVTQLLKYTLVTNYILTLLRNFSEEKFNPDLNHASGKDSKNALETFEEQNRMNSFGRDSLSEDSEIMDYLRGAKRGGCDDMNSYANVNGQTNWRKALCGKYDDWCLSNANKPGLTCCEEYTCKCNLWNTNCRRRGRLSGPVKKLIRTKWNEPDAWRKEKSMILNPLTDKQPSDS</sequence>
<evidence type="ECO:0000313" key="6">
    <source>
        <dbReference type="Proteomes" id="UP000014760"/>
    </source>
</evidence>
<name>R7V0S7_CAPTE</name>
<evidence type="ECO:0000256" key="3">
    <source>
        <dbReference type="ARBA" id="ARBA00023157"/>
    </source>
</evidence>
<comment type="subcellular location">
    <subcellularLocation>
        <location evidence="1">Secreted</location>
    </subcellularLocation>
</comment>
<evidence type="ECO:0000313" key="5">
    <source>
        <dbReference type="EnsemblMetazoa" id="CapteP221134"/>
    </source>
</evidence>